<feature type="binding site" evidence="3">
    <location>
        <position position="86"/>
    </location>
    <ligand>
        <name>substrate</name>
    </ligand>
</feature>
<dbReference type="InterPro" id="IPR013078">
    <property type="entry name" value="His_Pase_superF_clade-1"/>
</dbReference>
<dbReference type="Gene3D" id="3.40.50.1240">
    <property type="entry name" value="Phosphoglycerate mutase-like"/>
    <property type="match status" value="1"/>
</dbReference>
<feature type="active site" description="Proton donor/acceptor" evidence="2">
    <location>
        <position position="111"/>
    </location>
</feature>
<dbReference type="InterPro" id="IPR050275">
    <property type="entry name" value="PGM_Phosphatase"/>
</dbReference>
<dbReference type="SMART" id="SM00855">
    <property type="entry name" value="PGAM"/>
    <property type="match status" value="1"/>
</dbReference>
<dbReference type="EMBL" id="LFYR01001785">
    <property type="protein sequence ID" value="KMZ59466.1"/>
    <property type="molecule type" value="Genomic_DNA"/>
</dbReference>
<feature type="binding site" evidence="3">
    <location>
        <begin position="35"/>
        <end position="42"/>
    </location>
    <ligand>
        <name>substrate</name>
    </ligand>
</feature>
<accession>A0A0K9NRR5</accession>
<dbReference type="Proteomes" id="UP000036987">
    <property type="component" value="Unassembled WGS sequence"/>
</dbReference>
<evidence type="ECO:0000313" key="5">
    <source>
        <dbReference type="Proteomes" id="UP000036987"/>
    </source>
</evidence>
<dbReference type="STRING" id="29655.A0A0K9NRR5"/>
<proteinExistence type="inferred from homology"/>
<dbReference type="InterPro" id="IPR029033">
    <property type="entry name" value="His_PPase_superfam"/>
</dbReference>
<sequence>MSDHLQSKSLASSITCDGGMLQPDKHDFAEIVLVRHGETSFNASRIIQGHVDAELNEVGREQARVVAQHLSREYRFGAAYSSDLKRAFETAQIISTACNLSEVVQDPGLRERNLGDLQGMTLRDSSKLKPQAYKDFLSHNLDQEIQGGGESINQLHKRCTSTLQEIAMKHIGESVVVVTHGGVIRELYKYAVPGQSPTKKVVNTSINTLHISNDGKHWLIKTWGDTRHLDETSFINDAFGGDKNSG</sequence>
<dbReference type="PROSITE" id="PS00175">
    <property type="entry name" value="PG_MUTASE"/>
    <property type="match status" value="1"/>
</dbReference>
<dbReference type="CDD" id="cd07067">
    <property type="entry name" value="HP_PGM_like"/>
    <property type="match status" value="1"/>
</dbReference>
<evidence type="ECO:0008006" key="6">
    <source>
        <dbReference type="Google" id="ProtNLM"/>
    </source>
</evidence>
<evidence type="ECO:0000313" key="4">
    <source>
        <dbReference type="EMBL" id="KMZ59466.1"/>
    </source>
</evidence>
<protein>
    <recommendedName>
        <fullName evidence="6">Phosphoglycerate mutase</fullName>
    </recommendedName>
</protein>
<gene>
    <name evidence="4" type="ORF">ZOSMA_68G00520</name>
</gene>
<dbReference type="PANTHER" id="PTHR48100">
    <property type="entry name" value="BROAD-SPECIFICITY PHOSPHATASE YOR283W-RELATED"/>
    <property type="match status" value="1"/>
</dbReference>
<dbReference type="InterPro" id="IPR001345">
    <property type="entry name" value="PG/BPGM_mutase_AS"/>
</dbReference>
<keyword evidence="5" id="KW-1185">Reference proteome</keyword>
<feature type="active site" description="Tele-phosphohistidine intermediate" evidence="2">
    <location>
        <position position="36"/>
    </location>
</feature>
<reference evidence="5" key="1">
    <citation type="journal article" date="2016" name="Nature">
        <title>The genome of the seagrass Zostera marina reveals angiosperm adaptation to the sea.</title>
        <authorList>
            <person name="Olsen J.L."/>
            <person name="Rouze P."/>
            <person name="Verhelst B."/>
            <person name="Lin Y.-C."/>
            <person name="Bayer T."/>
            <person name="Collen J."/>
            <person name="Dattolo E."/>
            <person name="De Paoli E."/>
            <person name="Dittami S."/>
            <person name="Maumus F."/>
            <person name="Michel G."/>
            <person name="Kersting A."/>
            <person name="Lauritano C."/>
            <person name="Lohaus R."/>
            <person name="Toepel M."/>
            <person name="Tonon T."/>
            <person name="Vanneste K."/>
            <person name="Amirebrahimi M."/>
            <person name="Brakel J."/>
            <person name="Bostroem C."/>
            <person name="Chovatia M."/>
            <person name="Grimwood J."/>
            <person name="Jenkins J.W."/>
            <person name="Jueterbock A."/>
            <person name="Mraz A."/>
            <person name="Stam W.T."/>
            <person name="Tice H."/>
            <person name="Bornberg-Bauer E."/>
            <person name="Green P.J."/>
            <person name="Pearson G.A."/>
            <person name="Procaccini G."/>
            <person name="Duarte C.M."/>
            <person name="Schmutz J."/>
            <person name="Reusch T.B.H."/>
            <person name="Van de Peer Y."/>
        </authorList>
    </citation>
    <scope>NUCLEOTIDE SEQUENCE [LARGE SCALE GENOMIC DNA]</scope>
    <source>
        <strain evidence="5">cv. Finnish</strain>
    </source>
</reference>
<name>A0A0K9NRR5_ZOSMR</name>
<dbReference type="OrthoDB" id="354304at2759"/>
<evidence type="ECO:0000256" key="1">
    <source>
        <dbReference type="ARBA" id="ARBA00038362"/>
    </source>
</evidence>
<dbReference type="PANTHER" id="PTHR48100:SF34">
    <property type="entry name" value="PHOSPHOGLYCERATE MUTASE-LIKE PROTEIN 4"/>
    <property type="match status" value="1"/>
</dbReference>
<dbReference type="SUPFAM" id="SSF53254">
    <property type="entry name" value="Phosphoglycerate mutase-like"/>
    <property type="match status" value="1"/>
</dbReference>
<dbReference type="GO" id="GO:0005737">
    <property type="term" value="C:cytoplasm"/>
    <property type="evidence" value="ECO:0000318"/>
    <property type="project" value="GO_Central"/>
</dbReference>
<dbReference type="FunFam" id="3.40.50.1240:FF:000137">
    <property type="match status" value="1"/>
</dbReference>
<dbReference type="AlphaFoldDB" id="A0A0K9NRR5"/>
<dbReference type="OMA" id="TEWNVAR"/>
<dbReference type="Pfam" id="PF00300">
    <property type="entry name" value="His_Phos_1"/>
    <property type="match status" value="1"/>
</dbReference>
<comment type="caution">
    <text evidence="4">The sequence shown here is derived from an EMBL/GenBank/DDBJ whole genome shotgun (WGS) entry which is preliminary data.</text>
</comment>
<evidence type="ECO:0000256" key="2">
    <source>
        <dbReference type="PIRSR" id="PIRSR613078-1"/>
    </source>
</evidence>
<dbReference type="GO" id="GO:0016791">
    <property type="term" value="F:phosphatase activity"/>
    <property type="evidence" value="ECO:0000318"/>
    <property type="project" value="GO_Central"/>
</dbReference>
<organism evidence="4 5">
    <name type="scientific">Zostera marina</name>
    <name type="common">Eelgrass</name>
    <dbReference type="NCBI Taxonomy" id="29655"/>
    <lineage>
        <taxon>Eukaryota</taxon>
        <taxon>Viridiplantae</taxon>
        <taxon>Streptophyta</taxon>
        <taxon>Embryophyta</taxon>
        <taxon>Tracheophyta</taxon>
        <taxon>Spermatophyta</taxon>
        <taxon>Magnoliopsida</taxon>
        <taxon>Liliopsida</taxon>
        <taxon>Zosteraceae</taxon>
        <taxon>Zostera</taxon>
    </lineage>
</organism>
<evidence type="ECO:0000256" key="3">
    <source>
        <dbReference type="PIRSR" id="PIRSR613078-2"/>
    </source>
</evidence>
<comment type="similarity">
    <text evidence="1">Belongs to the phosphoglycerate mutase family.</text>
</comment>